<name>A0A1I4NXF2_9HYPH</name>
<dbReference type="OrthoDB" id="9795766at2"/>
<gene>
    <name evidence="1" type="ORF">SAMN05192568_102267</name>
</gene>
<evidence type="ECO:0000313" key="1">
    <source>
        <dbReference type="EMBL" id="SFM20010.1"/>
    </source>
</evidence>
<dbReference type="EMBL" id="FOTK01000022">
    <property type="protein sequence ID" value="SFM20010.1"/>
    <property type="molecule type" value="Genomic_DNA"/>
</dbReference>
<dbReference type="AlphaFoldDB" id="A0A1I4NXF2"/>
<dbReference type="Gene3D" id="2.10.260.10">
    <property type="match status" value="1"/>
</dbReference>
<dbReference type="Proteomes" id="UP000199048">
    <property type="component" value="Unassembled WGS sequence"/>
</dbReference>
<sequence>MAAKLTRAGDEFVIRIPAREGDRHGLADGQTVEILPRRRKETLQDMLAEMDRLGPAYRPPVVDWGPDVGAEIIHDDWT</sequence>
<keyword evidence="2" id="KW-1185">Reference proteome</keyword>
<proteinExistence type="predicted"/>
<reference evidence="2" key="1">
    <citation type="submission" date="2016-10" db="EMBL/GenBank/DDBJ databases">
        <authorList>
            <person name="Varghese N."/>
            <person name="Submissions S."/>
        </authorList>
    </citation>
    <scope>NUCLEOTIDE SEQUENCE [LARGE SCALE GENOMIC DNA]</scope>
    <source>
        <strain evidence="2">BL36</strain>
    </source>
</reference>
<dbReference type="STRING" id="582667.SAMN05192568_102267"/>
<dbReference type="RefSeq" id="WP_092043437.1">
    <property type="nucleotide sequence ID" value="NZ_FOTK01000022.1"/>
</dbReference>
<accession>A0A1I4NXF2</accession>
<evidence type="ECO:0000313" key="2">
    <source>
        <dbReference type="Proteomes" id="UP000199048"/>
    </source>
</evidence>
<protein>
    <submittedName>
        <fullName evidence="1">Antitoxin MazE</fullName>
    </submittedName>
</protein>
<organism evidence="1 2">
    <name type="scientific">Methylobacterium pseudosasicola</name>
    <dbReference type="NCBI Taxonomy" id="582667"/>
    <lineage>
        <taxon>Bacteria</taxon>
        <taxon>Pseudomonadati</taxon>
        <taxon>Pseudomonadota</taxon>
        <taxon>Alphaproteobacteria</taxon>
        <taxon>Hyphomicrobiales</taxon>
        <taxon>Methylobacteriaceae</taxon>
        <taxon>Methylobacterium</taxon>
    </lineage>
</organism>